<dbReference type="PANTHER" id="PTHR10829:SF25">
    <property type="entry name" value="DREBRIN-LIKE PROTEIN"/>
    <property type="match status" value="1"/>
</dbReference>
<keyword evidence="3" id="KW-1185">Reference proteome</keyword>
<dbReference type="InterPro" id="IPR029006">
    <property type="entry name" value="ADF-H/Gelsolin-like_dom_sf"/>
</dbReference>
<dbReference type="Proteomes" id="UP001470230">
    <property type="component" value="Unassembled WGS sequence"/>
</dbReference>
<feature type="domain" description="ADF-H" evidence="1">
    <location>
        <begin position="1"/>
        <end position="130"/>
    </location>
</feature>
<protein>
    <recommendedName>
        <fullName evidence="1">ADF-H domain-containing protein</fullName>
    </recommendedName>
</protein>
<evidence type="ECO:0000313" key="2">
    <source>
        <dbReference type="EMBL" id="KAK8871125.1"/>
    </source>
</evidence>
<sequence>MADVLDEEIKKSLNKIQNDRDPTNWLSISYAEGSTDKFFLNGFGSGGVSELSKSLGPTFFGYAYLSFNMQRGKTKFVLIQFVGEKCTALQKARVIVHEEDVLAVLKPVNAHISASCSQDLTEKKIITALSSK</sequence>
<name>A0ABR2J0R8_9EUKA</name>
<dbReference type="PANTHER" id="PTHR10829">
    <property type="entry name" value="CORTACTIN AND DREBRIN"/>
    <property type="match status" value="1"/>
</dbReference>
<dbReference type="SUPFAM" id="SSF55753">
    <property type="entry name" value="Actin depolymerizing proteins"/>
    <property type="match status" value="1"/>
</dbReference>
<accession>A0ABR2J0R8</accession>
<comment type="caution">
    <text evidence="2">The sequence shown here is derived from an EMBL/GenBank/DDBJ whole genome shotgun (WGS) entry which is preliminary data.</text>
</comment>
<evidence type="ECO:0000313" key="3">
    <source>
        <dbReference type="Proteomes" id="UP001470230"/>
    </source>
</evidence>
<dbReference type="Gene3D" id="3.40.20.10">
    <property type="entry name" value="Severin"/>
    <property type="match status" value="1"/>
</dbReference>
<evidence type="ECO:0000259" key="1">
    <source>
        <dbReference type="PROSITE" id="PS51263"/>
    </source>
</evidence>
<organism evidence="2 3">
    <name type="scientific">Tritrichomonas musculus</name>
    <dbReference type="NCBI Taxonomy" id="1915356"/>
    <lineage>
        <taxon>Eukaryota</taxon>
        <taxon>Metamonada</taxon>
        <taxon>Parabasalia</taxon>
        <taxon>Tritrichomonadida</taxon>
        <taxon>Tritrichomonadidae</taxon>
        <taxon>Tritrichomonas</taxon>
    </lineage>
</organism>
<dbReference type="EMBL" id="JAPFFF010000014">
    <property type="protein sequence ID" value="KAK8871125.1"/>
    <property type="molecule type" value="Genomic_DNA"/>
</dbReference>
<proteinExistence type="predicted"/>
<dbReference type="Pfam" id="PF00241">
    <property type="entry name" value="Cofilin_ADF"/>
    <property type="match status" value="1"/>
</dbReference>
<reference evidence="2 3" key="1">
    <citation type="submission" date="2024-04" db="EMBL/GenBank/DDBJ databases">
        <title>Tritrichomonas musculus Genome.</title>
        <authorList>
            <person name="Alves-Ferreira E."/>
            <person name="Grigg M."/>
            <person name="Lorenzi H."/>
            <person name="Galac M."/>
        </authorList>
    </citation>
    <scope>NUCLEOTIDE SEQUENCE [LARGE SCALE GENOMIC DNA]</scope>
    <source>
        <strain evidence="2 3">EAF2021</strain>
    </source>
</reference>
<dbReference type="PROSITE" id="PS51263">
    <property type="entry name" value="ADF_H"/>
    <property type="match status" value="1"/>
</dbReference>
<gene>
    <name evidence="2" type="ORF">M9Y10_009038</name>
</gene>
<dbReference type="InterPro" id="IPR002108">
    <property type="entry name" value="ADF-H"/>
</dbReference>